<feature type="compositionally biased region" description="Basic and acidic residues" evidence="1">
    <location>
        <begin position="868"/>
        <end position="879"/>
    </location>
</feature>
<feature type="compositionally biased region" description="Basic and acidic residues" evidence="1">
    <location>
        <begin position="149"/>
        <end position="164"/>
    </location>
</feature>
<feature type="compositionally biased region" description="Basic and acidic residues" evidence="1">
    <location>
        <begin position="602"/>
        <end position="612"/>
    </location>
</feature>
<feature type="domain" description="PWWP" evidence="2">
    <location>
        <begin position="314"/>
        <end position="375"/>
    </location>
</feature>
<keyword evidence="4" id="KW-1185">Reference proteome</keyword>
<gene>
    <name evidence="3" type="ORF">Acr_02g0013790</name>
</gene>
<feature type="compositionally biased region" description="Basic and acidic residues" evidence="1">
    <location>
        <begin position="571"/>
        <end position="581"/>
    </location>
</feature>
<protein>
    <submittedName>
        <fullName evidence="3">Tudor/PWWP/MBT superfamily protein</fullName>
    </submittedName>
</protein>
<evidence type="ECO:0000256" key="1">
    <source>
        <dbReference type="SAM" id="MobiDB-lite"/>
    </source>
</evidence>
<proteinExistence type="predicted"/>
<dbReference type="PANTHER" id="PTHR10688">
    <property type="entry name" value="PWWP DOMAIN-CONTAINING PROTEIN"/>
    <property type="match status" value="1"/>
</dbReference>
<dbReference type="Proteomes" id="UP000585474">
    <property type="component" value="Unassembled WGS sequence"/>
</dbReference>
<feature type="compositionally biased region" description="Polar residues" evidence="1">
    <location>
        <begin position="1"/>
        <end position="13"/>
    </location>
</feature>
<feature type="compositionally biased region" description="Basic and acidic residues" evidence="1">
    <location>
        <begin position="172"/>
        <end position="195"/>
    </location>
</feature>
<feature type="region of interest" description="Disordered" evidence="1">
    <location>
        <begin position="149"/>
        <end position="306"/>
    </location>
</feature>
<evidence type="ECO:0000259" key="2">
    <source>
        <dbReference type="PROSITE" id="PS50812"/>
    </source>
</evidence>
<dbReference type="SUPFAM" id="SSF63748">
    <property type="entry name" value="Tudor/PWWP/MBT"/>
    <property type="match status" value="1"/>
</dbReference>
<organism evidence="3 4">
    <name type="scientific">Actinidia rufa</name>
    <dbReference type="NCBI Taxonomy" id="165716"/>
    <lineage>
        <taxon>Eukaryota</taxon>
        <taxon>Viridiplantae</taxon>
        <taxon>Streptophyta</taxon>
        <taxon>Embryophyta</taxon>
        <taxon>Tracheophyta</taxon>
        <taxon>Spermatophyta</taxon>
        <taxon>Magnoliopsida</taxon>
        <taxon>eudicotyledons</taxon>
        <taxon>Gunneridae</taxon>
        <taxon>Pentapetalae</taxon>
        <taxon>asterids</taxon>
        <taxon>Ericales</taxon>
        <taxon>Actinidiaceae</taxon>
        <taxon>Actinidia</taxon>
    </lineage>
</organism>
<dbReference type="AlphaFoldDB" id="A0A7J0EB32"/>
<dbReference type="PROSITE" id="PS50812">
    <property type="entry name" value="PWWP"/>
    <property type="match status" value="1"/>
</dbReference>
<dbReference type="Pfam" id="PF00855">
    <property type="entry name" value="PWWP"/>
    <property type="match status" value="1"/>
</dbReference>
<reference evidence="3 4" key="1">
    <citation type="submission" date="2019-07" db="EMBL/GenBank/DDBJ databases">
        <title>De Novo Assembly of kiwifruit Actinidia rufa.</title>
        <authorList>
            <person name="Sugita-Konishi S."/>
            <person name="Sato K."/>
            <person name="Mori E."/>
            <person name="Abe Y."/>
            <person name="Kisaki G."/>
            <person name="Hamano K."/>
            <person name="Suezawa K."/>
            <person name="Otani M."/>
            <person name="Fukuda T."/>
            <person name="Manabe T."/>
            <person name="Gomi K."/>
            <person name="Tabuchi M."/>
            <person name="Akimitsu K."/>
            <person name="Kataoka I."/>
        </authorList>
    </citation>
    <scope>NUCLEOTIDE SEQUENCE [LARGE SCALE GENOMIC DNA]</scope>
    <source>
        <strain evidence="4">cv. Fuchu</strain>
    </source>
</reference>
<dbReference type="PANTHER" id="PTHR10688:SF3">
    <property type="entry name" value="PWWP DOMAIN-CONTAINING PROTEIN 6"/>
    <property type="match status" value="1"/>
</dbReference>
<dbReference type="SMART" id="SM00293">
    <property type="entry name" value="PWWP"/>
    <property type="match status" value="1"/>
</dbReference>
<accession>A0A7J0EB32</accession>
<feature type="compositionally biased region" description="Acidic residues" evidence="1">
    <location>
        <begin position="290"/>
        <end position="306"/>
    </location>
</feature>
<evidence type="ECO:0000313" key="3">
    <source>
        <dbReference type="EMBL" id="GFY83139.1"/>
    </source>
</evidence>
<feature type="compositionally biased region" description="Low complexity" evidence="1">
    <location>
        <begin position="14"/>
        <end position="25"/>
    </location>
</feature>
<feature type="compositionally biased region" description="Basic and acidic residues" evidence="1">
    <location>
        <begin position="660"/>
        <end position="670"/>
    </location>
</feature>
<dbReference type="InterPro" id="IPR000313">
    <property type="entry name" value="PWWP_dom"/>
</dbReference>
<comment type="caution">
    <text evidence="3">The sequence shown here is derived from an EMBL/GenBank/DDBJ whole genome shotgun (WGS) entry which is preliminary data.</text>
</comment>
<feature type="compositionally biased region" description="Basic residues" evidence="1">
    <location>
        <begin position="849"/>
        <end position="860"/>
    </location>
</feature>
<dbReference type="CDD" id="cd05162">
    <property type="entry name" value="PWWP"/>
    <property type="match status" value="1"/>
</dbReference>
<evidence type="ECO:0000313" key="4">
    <source>
        <dbReference type="Proteomes" id="UP000585474"/>
    </source>
</evidence>
<feature type="region of interest" description="Disordered" evidence="1">
    <location>
        <begin position="1"/>
        <end position="64"/>
    </location>
</feature>
<dbReference type="InterPro" id="IPR052657">
    <property type="entry name" value="PDP_family_Arabidopsis"/>
</dbReference>
<feature type="compositionally biased region" description="Basic and acidic residues" evidence="1">
    <location>
        <begin position="245"/>
        <end position="256"/>
    </location>
</feature>
<feature type="region of interest" description="Disordered" evidence="1">
    <location>
        <begin position="849"/>
        <end position="879"/>
    </location>
</feature>
<dbReference type="OrthoDB" id="62853at2759"/>
<feature type="region of interest" description="Disordered" evidence="1">
    <location>
        <begin position="564"/>
        <end position="764"/>
    </location>
</feature>
<name>A0A7J0EB32_9ERIC</name>
<sequence>METEGTKTLTEIDSSLSSEQAQSSEPFDSAVRKQENGTRVSGGSSGDGEVIKQHGARVSEGSSGDGEVIKTLVETEILVEKMNSGDSGVIGDAKVTGGLTYSEYEREEKTDQRVCDSVMLIGDGSDEKTELGQICVSLVLDAQRSLESVNERERNCGFEGEKGSVTENGGDPGEKSMEISCSEEKGKHEANRNGEENEDEREEDVKNCGYEGEKRSAAENGGDLDEKLMEVSGSEGNGKHGANQNRKESKDDRDEGFAAENGGVPDERSVEITGSEGVREHEGNQNRQENEDDREVGESEDEEDMGDVEHEYLAGDFVWGKIRSHPWWPGQIYDPSDGSEHARKCNQSGRLLVAYFGDGSFSWCSRSQLKPFAENFQEMSKQSNSKSFVNAVQNALDEIGRVVELKMTCSCIPEENRIGLDRPLAMNAGIKKGVLVPEGDLSRLPVPQPSDLLVTLRYIGELVSVTNMLELTVLRSWVSAFYKANGGHKLAMYHEPVHIKGLEDKNRDEVSDMNHISGPPEEDWFSARVNPGFVQTDQSLLKKCPVISDDKLYHRRKKKSVAELMQEDAVGDPKKNRKGSEVEDVTTPAKLVSKSAKKKRKSSDEALSRDGGDFTSPSVKKKTAKTLESAEKKVLSAKNGGSEGEKETKKQGKVLTVTNVERKAKDETEKASALTQMKKRDKTLNSSAKNGGGEGEKETKKKGKVSSFENDDTGAKEETETPSVSRERKKSKYLSPPFTTRIGERMSRAAGQLIRSPPVDNPKRLDTEVKTPAILSPHPPNPCPPPKDQEKIVVSIESNASTKKVVSEVRSAARNPLYLREKNSVDMFREFVSTFRSAIFVNGSNYKSYHKRRPGRKRKSSSSDCEMPETKSQRKTDKKREAASLIVTFPADCSLPSKDALITMVVFVKGSDAEEAEEAFNESIKKSPYGDANVKYRLCYTPVKPADDEKSQILFVVKEKLEKMTQMLESCDANMEPEMKSNLEVEMKGLLEEPCQCVTGGQLPYLRFVILFQ</sequence>
<feature type="compositionally biased region" description="Basic and acidic residues" evidence="1">
    <location>
        <begin position="203"/>
        <end position="217"/>
    </location>
</feature>
<dbReference type="Gene3D" id="2.30.30.140">
    <property type="match status" value="1"/>
</dbReference>
<dbReference type="EMBL" id="BJWL01000002">
    <property type="protein sequence ID" value="GFY83139.1"/>
    <property type="molecule type" value="Genomic_DNA"/>
</dbReference>